<protein>
    <recommendedName>
        <fullName evidence="4">DUF2927 domain-containing protein</fullName>
    </recommendedName>
</protein>
<evidence type="ECO:0000313" key="2">
    <source>
        <dbReference type="EMBL" id="SDI68023.1"/>
    </source>
</evidence>
<keyword evidence="1" id="KW-0732">Signal</keyword>
<evidence type="ECO:0008006" key="4">
    <source>
        <dbReference type="Google" id="ProtNLM"/>
    </source>
</evidence>
<gene>
    <name evidence="2" type="ORF">SAMN05421850_104212</name>
</gene>
<name>A0A1G8MJD8_9RHOB</name>
<accession>A0A1G8MJD8</accession>
<evidence type="ECO:0000256" key="1">
    <source>
        <dbReference type="SAM" id="SignalP"/>
    </source>
</evidence>
<dbReference type="InterPro" id="IPR021323">
    <property type="entry name" value="DUF2927"/>
</dbReference>
<dbReference type="Pfam" id="PF11150">
    <property type="entry name" value="DUF2927"/>
    <property type="match status" value="1"/>
</dbReference>
<evidence type="ECO:0000313" key="3">
    <source>
        <dbReference type="Proteomes" id="UP000199340"/>
    </source>
</evidence>
<dbReference type="STRING" id="490829.SAMN05421850_104212"/>
<dbReference type="Gene3D" id="3.40.390.10">
    <property type="entry name" value="Collagenase (Catalytic Domain)"/>
    <property type="match status" value="1"/>
</dbReference>
<proteinExistence type="predicted"/>
<dbReference type="EMBL" id="FNEB01000004">
    <property type="protein sequence ID" value="SDI68023.1"/>
    <property type="molecule type" value="Genomic_DNA"/>
</dbReference>
<dbReference type="OrthoDB" id="7861229at2"/>
<feature type="chain" id="PRO_5011529298" description="DUF2927 domain-containing protein" evidence="1">
    <location>
        <begin position="28"/>
        <end position="233"/>
    </location>
</feature>
<dbReference type="GO" id="GO:0008237">
    <property type="term" value="F:metallopeptidase activity"/>
    <property type="evidence" value="ECO:0007669"/>
    <property type="project" value="InterPro"/>
</dbReference>
<organism evidence="2 3">
    <name type="scientific">Lutimaribacter saemankumensis</name>
    <dbReference type="NCBI Taxonomy" id="490829"/>
    <lineage>
        <taxon>Bacteria</taxon>
        <taxon>Pseudomonadati</taxon>
        <taxon>Pseudomonadota</taxon>
        <taxon>Alphaproteobacteria</taxon>
        <taxon>Rhodobacterales</taxon>
        <taxon>Roseobacteraceae</taxon>
        <taxon>Lutimaribacter</taxon>
    </lineage>
</organism>
<reference evidence="2 3" key="1">
    <citation type="submission" date="2016-10" db="EMBL/GenBank/DDBJ databases">
        <authorList>
            <person name="de Groot N.N."/>
        </authorList>
    </citation>
    <scope>NUCLEOTIDE SEQUENCE [LARGE SCALE GENOMIC DNA]</scope>
    <source>
        <strain evidence="2 3">DSM 28010</strain>
    </source>
</reference>
<keyword evidence="3" id="KW-1185">Reference proteome</keyword>
<feature type="signal peptide" evidence="1">
    <location>
        <begin position="1"/>
        <end position="27"/>
    </location>
</feature>
<sequence length="233" mass="25576">MRWQAAFSDRVWRLAAIFGLSALPAQATEYVTTSGVLGDDDFYRVVACGAAPGGDCSKPFIHWDTTSPLRVAFARIDRAYLGGRQKRARAAVIRALQYLNDAGAGLRLVLTETPEQADIRIYLLDTDGSAPVSGTGLDTIDGATIRGATVRVWWTNRREITRAVIAFSTNLSIRQYESAMLEEITQALGFMTDIRNPAYNGVSVFSEDSNAAKTLGPQDIMALRRHYPPQESN</sequence>
<dbReference type="InterPro" id="IPR024079">
    <property type="entry name" value="MetalloPept_cat_dom_sf"/>
</dbReference>
<dbReference type="AlphaFoldDB" id="A0A1G8MJD8"/>
<dbReference type="Proteomes" id="UP000199340">
    <property type="component" value="Unassembled WGS sequence"/>
</dbReference>